<keyword evidence="3" id="KW-1185">Reference proteome</keyword>
<comment type="caution">
    <text evidence="2">The sequence shown here is derived from an EMBL/GenBank/DDBJ whole genome shotgun (WGS) entry which is preliminary data.</text>
</comment>
<name>A0A3E0TZQ0_9GAMM</name>
<feature type="transmembrane region" description="Helical" evidence="1">
    <location>
        <begin position="316"/>
        <end position="334"/>
    </location>
</feature>
<feature type="transmembrane region" description="Helical" evidence="1">
    <location>
        <begin position="379"/>
        <end position="401"/>
    </location>
</feature>
<evidence type="ECO:0000256" key="1">
    <source>
        <dbReference type="SAM" id="Phobius"/>
    </source>
</evidence>
<reference evidence="3" key="1">
    <citation type="submission" date="2018-08" db="EMBL/GenBank/DDBJ databases">
        <title>Thalassotalea euphylliae genome.</title>
        <authorList>
            <person name="Summers S."/>
            <person name="Rice S.A."/>
            <person name="Freckelton M.L."/>
            <person name="Nedved B.T."/>
            <person name="Hadfield M.G."/>
        </authorList>
    </citation>
    <scope>NUCLEOTIDE SEQUENCE [LARGE SCALE GENOMIC DNA]</scope>
    <source>
        <strain evidence="3">H3</strain>
    </source>
</reference>
<dbReference type="EMBL" id="QUOT01000001">
    <property type="protein sequence ID" value="REL29853.1"/>
    <property type="molecule type" value="Genomic_DNA"/>
</dbReference>
<dbReference type="InterPro" id="IPR021552">
    <property type="entry name" value="ArsP_2"/>
</dbReference>
<evidence type="ECO:0008006" key="4">
    <source>
        <dbReference type="Google" id="ProtNLM"/>
    </source>
</evidence>
<dbReference type="Proteomes" id="UP000256899">
    <property type="component" value="Unassembled WGS sequence"/>
</dbReference>
<keyword evidence="1" id="KW-1133">Transmembrane helix</keyword>
<dbReference type="AlphaFoldDB" id="A0A3E0TZQ0"/>
<feature type="transmembrane region" description="Helical" evidence="1">
    <location>
        <begin position="132"/>
        <end position="162"/>
    </location>
</feature>
<dbReference type="Pfam" id="PF11449">
    <property type="entry name" value="ArsP_2"/>
    <property type="match status" value="1"/>
</dbReference>
<protein>
    <recommendedName>
        <fullName evidence="4">Manganese transporter</fullName>
    </recommendedName>
</protein>
<proteinExistence type="predicted"/>
<dbReference type="NCBIfam" id="NF037962">
    <property type="entry name" value="arsenic_eff"/>
    <property type="match status" value="1"/>
</dbReference>
<feature type="transmembrane region" description="Helical" evidence="1">
    <location>
        <begin position="89"/>
        <end position="112"/>
    </location>
</feature>
<feature type="transmembrane region" description="Helical" evidence="1">
    <location>
        <begin position="239"/>
        <end position="258"/>
    </location>
</feature>
<evidence type="ECO:0000313" key="3">
    <source>
        <dbReference type="Proteomes" id="UP000256899"/>
    </source>
</evidence>
<sequence length="403" mass="43321">MPFSLLDKFDVFSLRSLVPHYRRLLIPIIIMVLLVNAETRSLTMSVLADAFWQVAVFVAATLAVYHLFADKIYQLTIAKNKRHQASRQVVIASVLGVLPGCGGAIVVITQYVSGRMGFGAVAAVLTSTMGDAAFLLLAAEPLTGLGVALMSLIVGILSGLAVNRIHGPDFLRKTVVDNAISDQCSQCSSSRSSAHRQTVPRRLRYQGLAWQWLMLPGATVGLMMAAQVDVAGVFSVSDIHVSALGALFALTFIFLWSVTREVTNFESIVAEDKKLKQSKAFQKVALDTNFVTSWVVMAFLSFELVMHYGQFDLTNAFKLFGAAAPLMGVLVGMIPGCGPQIITTSLYLSGAIPLSAQLGNAISNDGDALFPAIALSPKVAIVATLYSAIPALIVAYGYYFVFE</sequence>
<evidence type="ECO:0000313" key="2">
    <source>
        <dbReference type="EMBL" id="REL29853.1"/>
    </source>
</evidence>
<keyword evidence="1" id="KW-0472">Membrane</keyword>
<feature type="transmembrane region" description="Helical" evidence="1">
    <location>
        <begin position="284"/>
        <end position="304"/>
    </location>
</feature>
<feature type="transmembrane region" description="Helical" evidence="1">
    <location>
        <begin position="50"/>
        <end position="68"/>
    </location>
</feature>
<dbReference type="RefSeq" id="WP_116013897.1">
    <property type="nucleotide sequence ID" value="NZ_QUOT01000001.1"/>
</dbReference>
<organism evidence="2 3">
    <name type="scientific">Thalassotalea euphylliae</name>
    <dbReference type="NCBI Taxonomy" id="1655234"/>
    <lineage>
        <taxon>Bacteria</taxon>
        <taxon>Pseudomonadati</taxon>
        <taxon>Pseudomonadota</taxon>
        <taxon>Gammaproteobacteria</taxon>
        <taxon>Alteromonadales</taxon>
        <taxon>Colwelliaceae</taxon>
        <taxon>Thalassotalea</taxon>
    </lineage>
</organism>
<keyword evidence="1" id="KW-0812">Transmembrane</keyword>
<gene>
    <name evidence="2" type="ORF">DXX94_03560</name>
</gene>
<accession>A0A3E0TZQ0</accession>
<feature type="transmembrane region" description="Helical" evidence="1">
    <location>
        <begin position="208"/>
        <end position="227"/>
    </location>
</feature>